<name>A0A399IPV5_9CLOT</name>
<evidence type="ECO:0000313" key="1">
    <source>
        <dbReference type="EMBL" id="RII32966.1"/>
    </source>
</evidence>
<comment type="caution">
    <text evidence="1">The sequence shown here is derived from an EMBL/GenBank/DDBJ whole genome shotgun (WGS) entry which is preliminary data.</text>
</comment>
<organism evidence="1 2">
    <name type="scientific">Clostridium chromiireducens</name>
    <dbReference type="NCBI Taxonomy" id="225345"/>
    <lineage>
        <taxon>Bacteria</taxon>
        <taxon>Bacillati</taxon>
        <taxon>Bacillota</taxon>
        <taxon>Clostridia</taxon>
        <taxon>Eubacteriales</taxon>
        <taxon>Clostridiaceae</taxon>
        <taxon>Clostridium</taxon>
    </lineage>
</organism>
<reference evidence="1 2" key="1">
    <citation type="submission" date="2018-08" db="EMBL/GenBank/DDBJ databases">
        <title>Genome of Clostridium chromiireducens C1, DSM12136.</title>
        <authorList>
            <person name="Xing M."/>
            <person name="Wei Y."/>
            <person name="Ang E.L."/>
            <person name="Zhao H."/>
            <person name="Zhang Y."/>
        </authorList>
    </citation>
    <scope>NUCLEOTIDE SEQUENCE [LARGE SCALE GENOMIC DNA]</scope>
    <source>
        <strain evidence="1 2">C1</strain>
    </source>
</reference>
<accession>A0A399IPV5</accession>
<sequence>MKFFSGITTNIGTSRTDPPDKSVGEWLINNVSKVATASYVGAILIYEGYAEKIGGPDIKFNLIK</sequence>
<gene>
    <name evidence="1" type="ORF">D2A34_19205</name>
</gene>
<dbReference type="Proteomes" id="UP000265930">
    <property type="component" value="Unassembled WGS sequence"/>
</dbReference>
<protein>
    <submittedName>
        <fullName evidence="1">Uncharacterized protein</fullName>
    </submittedName>
</protein>
<dbReference type="EMBL" id="QXDJ01000005">
    <property type="protein sequence ID" value="RII32966.1"/>
    <property type="molecule type" value="Genomic_DNA"/>
</dbReference>
<dbReference type="RefSeq" id="WP_119367656.1">
    <property type="nucleotide sequence ID" value="NZ_QXDJ01000005.1"/>
</dbReference>
<dbReference type="AlphaFoldDB" id="A0A399IPV5"/>
<proteinExistence type="predicted"/>
<evidence type="ECO:0000313" key="2">
    <source>
        <dbReference type="Proteomes" id="UP000265930"/>
    </source>
</evidence>